<dbReference type="Proteomes" id="UP000219329">
    <property type="component" value="Unassembled WGS sequence"/>
</dbReference>
<dbReference type="AlphaFoldDB" id="A0A2A5WEX4"/>
<comment type="caution">
    <text evidence="3">The sequence shown here is derived from an EMBL/GenBank/DDBJ whole genome shotgun (WGS) entry which is preliminary data.</text>
</comment>
<name>A0A2A5WEX4_9GAMM</name>
<dbReference type="EMBL" id="NTJZ01000002">
    <property type="protein sequence ID" value="PDH35039.1"/>
    <property type="molecule type" value="Genomic_DNA"/>
</dbReference>
<evidence type="ECO:0000313" key="3">
    <source>
        <dbReference type="EMBL" id="PDH35039.1"/>
    </source>
</evidence>
<feature type="domain" description="DnaT DNA-binding" evidence="2">
    <location>
        <begin position="133"/>
        <end position="197"/>
    </location>
</feature>
<proteinExistence type="predicted"/>
<dbReference type="InterPro" id="IPR040480">
    <property type="entry name" value="DnaT_DNA_bind"/>
</dbReference>
<feature type="domain" description="DnaT DNA-binding" evidence="2">
    <location>
        <begin position="205"/>
        <end position="268"/>
    </location>
</feature>
<protein>
    <recommendedName>
        <fullName evidence="2">DnaT DNA-binding domain-containing protein</fullName>
    </recommendedName>
</protein>
<evidence type="ECO:0000313" key="4">
    <source>
        <dbReference type="Proteomes" id="UP000219329"/>
    </source>
</evidence>
<accession>A0A2A5WEX4</accession>
<sequence>MKFPILPERPLLISPSLAATIGLQEALMLQVLADLLEFREPMALSNSPGLKGVKIAYSELLSLLGFWELKDIKYIQANLENLGMLTVESTTVDDEILVAINDQGHAKVKSENEIAKSTPKMPKVPSSGAASLIPIDWQPDQNWIRLCEQHSIPEQFVYTLIPEFVNYWRDRGQSRFSWGNAFYKHVLKEWRNEQTRKGVHESATTMSATWFPNPDAVEILENADINRSFIEDAVPEFVLYWQERGVVHGAWNTKFIEHIRRQWAKFAASFGRDDTPKAISSDWQPSVDCFEILALAEIDEDWAKSRVPEFVLYWKDSQQVKSSWNTVFLQFIKQDWARQLKHLEITEASDAENQSIAGSSQQRVKEKFQQIADRSWAE</sequence>
<evidence type="ECO:0000256" key="1">
    <source>
        <dbReference type="SAM" id="MobiDB-lite"/>
    </source>
</evidence>
<feature type="domain" description="DnaT DNA-binding" evidence="2">
    <location>
        <begin position="278"/>
        <end position="342"/>
    </location>
</feature>
<feature type="compositionally biased region" description="Polar residues" evidence="1">
    <location>
        <begin position="351"/>
        <end position="362"/>
    </location>
</feature>
<evidence type="ECO:0000259" key="2">
    <source>
        <dbReference type="Pfam" id="PF17948"/>
    </source>
</evidence>
<reference evidence="3 4" key="1">
    <citation type="submission" date="2017-08" db="EMBL/GenBank/DDBJ databases">
        <title>Fine stratification of microbial communities through a metagenomic profile of the photic zone.</title>
        <authorList>
            <person name="Haro-Moreno J.M."/>
            <person name="Lopez-Perez M."/>
            <person name="De La Torre J."/>
            <person name="Picazo A."/>
            <person name="Camacho A."/>
            <person name="Rodriguez-Valera F."/>
        </authorList>
    </citation>
    <scope>NUCLEOTIDE SEQUENCE [LARGE SCALE GENOMIC DNA]</scope>
    <source>
        <strain evidence="3">MED-G28</strain>
    </source>
</reference>
<dbReference type="Pfam" id="PF17948">
    <property type="entry name" value="DnaT"/>
    <property type="match status" value="3"/>
</dbReference>
<organism evidence="3 4">
    <name type="scientific">OM182 bacterium MED-G28</name>
    <dbReference type="NCBI Taxonomy" id="1986256"/>
    <lineage>
        <taxon>Bacteria</taxon>
        <taxon>Pseudomonadati</taxon>
        <taxon>Pseudomonadota</taxon>
        <taxon>Gammaproteobacteria</taxon>
        <taxon>OMG group</taxon>
        <taxon>OM182 clade</taxon>
    </lineage>
</organism>
<feature type="region of interest" description="Disordered" evidence="1">
    <location>
        <begin position="351"/>
        <end position="378"/>
    </location>
</feature>
<gene>
    <name evidence="3" type="ORF">CNF02_03145</name>
</gene>
<dbReference type="Gene3D" id="1.10.8.1180">
    <property type="match status" value="3"/>
</dbReference>